<keyword evidence="6" id="KW-1185">Reference proteome</keyword>
<keyword evidence="1" id="KW-0238">DNA-binding</keyword>
<dbReference type="InterPro" id="IPR001789">
    <property type="entry name" value="Sig_transdc_resp-reg_receiver"/>
</dbReference>
<name>A0A125BCY0_THIDE</name>
<dbReference type="STRING" id="1123392.GCA_000376425_00768"/>
<evidence type="ECO:0000259" key="3">
    <source>
        <dbReference type="PROSITE" id="PS50110"/>
    </source>
</evidence>
<dbReference type="Gene3D" id="3.40.50.2300">
    <property type="match status" value="1"/>
</dbReference>
<comment type="caution">
    <text evidence="5">The sequence shown here is derived from an EMBL/GenBank/DDBJ whole genome shotgun (WGS) entry which is preliminary data.</text>
</comment>
<evidence type="ECO:0000313" key="6">
    <source>
        <dbReference type="Proteomes" id="UP000064243"/>
    </source>
</evidence>
<feature type="modified residue" description="4-aspartylphosphate" evidence="2">
    <location>
        <position position="63"/>
    </location>
</feature>
<sequence length="254" mass="28473">MNAPSLPLRVLIVDDEAPARHRLRDVLADCAGQLQVDVVGEADSGLDALNQVQQQPVDAVLLDIRMPGMDGLECAAHLNQLSAPPAIIFSTAYDAYACQAFDLNAVDYLLKPVRADRLVRALSRAHRLNATVLDHLREAHPKARTHLSVNEKGRIVLIPVADILYLKAELKYVTVRTAAREFLIEESLTRLENEFDDAFLRIHRNCLVASARIREIGKLPGEDDGHFLRLDGLDERLMVSRRQYSALREKIRAF</sequence>
<dbReference type="PATRIC" id="fig|36861.3.peg.597"/>
<dbReference type="InterPro" id="IPR011006">
    <property type="entry name" value="CheY-like_superfamily"/>
</dbReference>
<dbReference type="GO" id="GO:0000976">
    <property type="term" value="F:transcription cis-regulatory region binding"/>
    <property type="evidence" value="ECO:0007669"/>
    <property type="project" value="TreeGrafter"/>
</dbReference>
<dbReference type="PANTHER" id="PTHR48111">
    <property type="entry name" value="REGULATOR OF RPOS"/>
    <property type="match status" value="1"/>
</dbReference>
<dbReference type="InterPro" id="IPR039420">
    <property type="entry name" value="WalR-like"/>
</dbReference>
<evidence type="ECO:0000259" key="4">
    <source>
        <dbReference type="PROSITE" id="PS50930"/>
    </source>
</evidence>
<dbReference type="PROSITE" id="PS50110">
    <property type="entry name" value="RESPONSE_REGULATORY"/>
    <property type="match status" value="1"/>
</dbReference>
<dbReference type="GO" id="GO:0006355">
    <property type="term" value="P:regulation of DNA-templated transcription"/>
    <property type="evidence" value="ECO:0007669"/>
    <property type="project" value="TreeGrafter"/>
</dbReference>
<dbReference type="Pfam" id="PF00072">
    <property type="entry name" value="Response_reg"/>
    <property type="match status" value="1"/>
</dbReference>
<dbReference type="Pfam" id="PF04397">
    <property type="entry name" value="LytTR"/>
    <property type="match status" value="1"/>
</dbReference>
<reference evidence="5 6" key="1">
    <citation type="journal article" date="2015" name="Appl. Environ. Microbiol.">
        <title>Aerobic and Anaerobic Thiosulfate Oxidation by a Cold-Adapted, Subglacial Chemoautotroph.</title>
        <authorList>
            <person name="Harrold Z.R."/>
            <person name="Skidmore M.L."/>
            <person name="Hamilton T.L."/>
            <person name="Desch L."/>
            <person name="Amada K."/>
            <person name="van Gelder W."/>
            <person name="Glover K."/>
            <person name="Roden E.E."/>
            <person name="Boyd E.S."/>
        </authorList>
    </citation>
    <scope>NUCLEOTIDE SEQUENCE [LARGE SCALE GENOMIC DNA]</scope>
    <source>
        <strain evidence="5 6">RG</strain>
    </source>
</reference>
<evidence type="ECO:0000313" key="5">
    <source>
        <dbReference type="EMBL" id="KVW96917.1"/>
    </source>
</evidence>
<dbReference type="AlphaFoldDB" id="A0A125BCY0"/>
<proteinExistence type="predicted"/>
<dbReference type="GO" id="GO:0032993">
    <property type="term" value="C:protein-DNA complex"/>
    <property type="evidence" value="ECO:0007669"/>
    <property type="project" value="TreeGrafter"/>
</dbReference>
<keyword evidence="2" id="KW-0597">Phosphoprotein</keyword>
<dbReference type="GO" id="GO:0000156">
    <property type="term" value="F:phosphorelay response regulator activity"/>
    <property type="evidence" value="ECO:0007669"/>
    <property type="project" value="TreeGrafter"/>
</dbReference>
<dbReference type="Gene3D" id="2.40.50.1020">
    <property type="entry name" value="LytTr DNA-binding domain"/>
    <property type="match status" value="1"/>
</dbReference>
<dbReference type="SMART" id="SM00448">
    <property type="entry name" value="REC"/>
    <property type="match status" value="1"/>
</dbReference>
<dbReference type="InterPro" id="IPR007492">
    <property type="entry name" value="LytTR_DNA-bd_dom"/>
</dbReference>
<feature type="domain" description="HTH LytTR-type" evidence="4">
    <location>
        <begin position="147"/>
        <end position="253"/>
    </location>
</feature>
<dbReference type="OrthoDB" id="236568at2"/>
<organism evidence="5 6">
    <name type="scientific">Thiobacillus denitrificans</name>
    <dbReference type="NCBI Taxonomy" id="36861"/>
    <lineage>
        <taxon>Bacteria</taxon>
        <taxon>Pseudomonadati</taxon>
        <taxon>Pseudomonadota</taxon>
        <taxon>Betaproteobacteria</taxon>
        <taxon>Nitrosomonadales</taxon>
        <taxon>Thiobacillaceae</taxon>
        <taxon>Thiobacillus</taxon>
    </lineage>
</organism>
<dbReference type="SMART" id="SM00850">
    <property type="entry name" value="LytTR"/>
    <property type="match status" value="1"/>
</dbReference>
<accession>A0A125BCY0</accession>
<dbReference type="PROSITE" id="PS50930">
    <property type="entry name" value="HTH_LYTTR"/>
    <property type="match status" value="1"/>
</dbReference>
<feature type="domain" description="Response regulatory" evidence="3">
    <location>
        <begin position="9"/>
        <end position="126"/>
    </location>
</feature>
<protein>
    <submittedName>
        <fullName evidence="5">Transcriptional regulator</fullName>
    </submittedName>
</protein>
<dbReference type="eggNOG" id="COG3279">
    <property type="taxonomic scope" value="Bacteria"/>
</dbReference>
<dbReference type="Proteomes" id="UP000064243">
    <property type="component" value="Unassembled WGS sequence"/>
</dbReference>
<dbReference type="RefSeq" id="WP_059753036.1">
    <property type="nucleotide sequence ID" value="NZ_LDUG01000018.1"/>
</dbReference>
<dbReference type="EMBL" id="LDUG01000018">
    <property type="protein sequence ID" value="KVW96917.1"/>
    <property type="molecule type" value="Genomic_DNA"/>
</dbReference>
<evidence type="ECO:0000256" key="2">
    <source>
        <dbReference type="PROSITE-ProRule" id="PRU00169"/>
    </source>
</evidence>
<dbReference type="PANTHER" id="PTHR48111:SF3">
    <property type="entry name" value="TRANSCRIPTIONAL REGULATORY PROTEIN BTSR"/>
    <property type="match status" value="1"/>
</dbReference>
<dbReference type="GO" id="GO:0005829">
    <property type="term" value="C:cytosol"/>
    <property type="evidence" value="ECO:0007669"/>
    <property type="project" value="TreeGrafter"/>
</dbReference>
<evidence type="ECO:0000256" key="1">
    <source>
        <dbReference type="ARBA" id="ARBA00023125"/>
    </source>
</evidence>
<gene>
    <name evidence="5" type="ORF">ABW22_05675</name>
</gene>
<dbReference type="SUPFAM" id="SSF52172">
    <property type="entry name" value="CheY-like"/>
    <property type="match status" value="1"/>
</dbReference>